<reference evidence="1 2" key="1">
    <citation type="submission" date="2018-09" db="EMBL/GenBank/DDBJ databases">
        <title>A high-quality reference genome of wild soybean provides a powerful tool to mine soybean genomes.</title>
        <authorList>
            <person name="Xie M."/>
            <person name="Chung C.Y.L."/>
            <person name="Li M.-W."/>
            <person name="Wong F.-L."/>
            <person name="Chan T.-F."/>
            <person name="Lam H.-M."/>
        </authorList>
    </citation>
    <scope>NUCLEOTIDE SEQUENCE [LARGE SCALE GENOMIC DNA]</scope>
    <source>
        <strain evidence="2">cv. W05</strain>
        <tissue evidence="1">Hypocotyl of etiolated seedlings</tissue>
    </source>
</reference>
<dbReference type="AlphaFoldDB" id="A0A445M0V0"/>
<sequence length="166" mass="18757">MPLILPKVPGRFYYYFGKPLEMEGEKRKRPLQRLQDEKLNKVILKLADAKVVLWSIQEVCSNKEDKKNTENLSSVGRKRGRVKLKKLPLSICTSKDRAQPMEGVRARSAPLTEMNTGGNHHPVGNIPLFPMEPSTERVIPIEATTTCKCQEFKAPACIKQNKAVQS</sequence>
<accession>A0A445M0V0</accession>
<dbReference type="EMBL" id="QZWG01000001">
    <property type="protein sequence ID" value="RZC29158.1"/>
    <property type="molecule type" value="Genomic_DNA"/>
</dbReference>
<proteinExistence type="predicted"/>
<comment type="caution">
    <text evidence="1">The sequence shown here is derived from an EMBL/GenBank/DDBJ whole genome shotgun (WGS) entry which is preliminary data.</text>
</comment>
<organism evidence="1 2">
    <name type="scientific">Glycine soja</name>
    <name type="common">Wild soybean</name>
    <dbReference type="NCBI Taxonomy" id="3848"/>
    <lineage>
        <taxon>Eukaryota</taxon>
        <taxon>Viridiplantae</taxon>
        <taxon>Streptophyta</taxon>
        <taxon>Embryophyta</taxon>
        <taxon>Tracheophyta</taxon>
        <taxon>Spermatophyta</taxon>
        <taxon>Magnoliopsida</taxon>
        <taxon>eudicotyledons</taxon>
        <taxon>Gunneridae</taxon>
        <taxon>Pentapetalae</taxon>
        <taxon>rosids</taxon>
        <taxon>fabids</taxon>
        <taxon>Fabales</taxon>
        <taxon>Fabaceae</taxon>
        <taxon>Papilionoideae</taxon>
        <taxon>50 kb inversion clade</taxon>
        <taxon>NPAAA clade</taxon>
        <taxon>indigoferoid/millettioid clade</taxon>
        <taxon>Phaseoleae</taxon>
        <taxon>Glycine</taxon>
        <taxon>Glycine subgen. Soja</taxon>
    </lineage>
</organism>
<dbReference type="PANTHER" id="PTHR35477">
    <property type="entry name" value="OS06G0728500 PROTEIN"/>
    <property type="match status" value="1"/>
</dbReference>
<evidence type="ECO:0000313" key="2">
    <source>
        <dbReference type="Proteomes" id="UP000289340"/>
    </source>
</evidence>
<keyword evidence="2" id="KW-1185">Reference proteome</keyword>
<protein>
    <submittedName>
        <fullName evidence="1">Uncharacterized protein</fullName>
    </submittedName>
</protein>
<dbReference type="PANTHER" id="PTHR35477:SF1">
    <property type="entry name" value="OS06G0728500 PROTEIN"/>
    <property type="match status" value="1"/>
</dbReference>
<gene>
    <name evidence="1" type="ORF">D0Y65_000944</name>
</gene>
<evidence type="ECO:0000313" key="1">
    <source>
        <dbReference type="EMBL" id="RZC29158.1"/>
    </source>
</evidence>
<dbReference type="Proteomes" id="UP000289340">
    <property type="component" value="Chromosome 1"/>
</dbReference>
<name>A0A445M0V0_GLYSO</name>